<dbReference type="EMBL" id="FN655601">
    <property type="protein sequence ID" value="CBY39645.1"/>
    <property type="molecule type" value="Genomic_DNA"/>
</dbReference>
<dbReference type="InParanoid" id="E4Y2S9"/>
<evidence type="ECO:0000313" key="3">
    <source>
        <dbReference type="EMBL" id="CBY39568.1"/>
    </source>
</evidence>
<reference evidence="2" key="1">
    <citation type="journal article" date="2010" name="Science">
        <title>Plasticity of animal genome architecture unmasked by rapid evolution of a pelagic tunicate.</title>
        <authorList>
            <person name="Denoeud F."/>
            <person name="Henriet S."/>
            <person name="Mungpakdee S."/>
            <person name="Aury J.M."/>
            <person name="Da Silva C."/>
            <person name="Brinkmann H."/>
            <person name="Mikhaleva J."/>
            <person name="Olsen L.C."/>
            <person name="Jubin C."/>
            <person name="Canestro C."/>
            <person name="Bouquet J.M."/>
            <person name="Danks G."/>
            <person name="Poulain J."/>
            <person name="Campsteijn C."/>
            <person name="Adamski M."/>
            <person name="Cross I."/>
            <person name="Yadetie F."/>
            <person name="Muffato M."/>
            <person name="Louis A."/>
            <person name="Butcher S."/>
            <person name="Tsagkogeorga G."/>
            <person name="Konrad A."/>
            <person name="Singh S."/>
            <person name="Jensen M.F."/>
            <person name="Cong E.H."/>
            <person name="Eikeseth-Otteraa H."/>
            <person name="Noel B."/>
            <person name="Anthouard V."/>
            <person name="Porcel B.M."/>
            <person name="Kachouri-Lafond R."/>
            <person name="Nishino A."/>
            <person name="Ugolini M."/>
            <person name="Chourrout P."/>
            <person name="Nishida H."/>
            <person name="Aasland R."/>
            <person name="Huzurbazar S."/>
            <person name="Westhof E."/>
            <person name="Delsuc F."/>
            <person name="Lehrach H."/>
            <person name="Reinhardt R."/>
            <person name="Weissenbach J."/>
            <person name="Roy S.W."/>
            <person name="Artiguenave F."/>
            <person name="Postlethwait J.H."/>
            <person name="Manak J.R."/>
            <person name="Thompson E.M."/>
            <person name="Jaillon O."/>
            <person name="Du Pasquier L."/>
            <person name="Boudinot P."/>
            <person name="Liberles D.A."/>
            <person name="Volff J.N."/>
            <person name="Philippe H."/>
            <person name="Lenhard B."/>
            <person name="Roest Crollius H."/>
            <person name="Wincker P."/>
            <person name="Chourrout D."/>
        </authorList>
    </citation>
    <scope>NUCLEOTIDE SEQUENCE [LARGE SCALE GENOMIC DNA]</scope>
</reference>
<dbReference type="Pfam" id="PF05699">
    <property type="entry name" value="Dimer_Tnp_hAT"/>
    <property type="match status" value="1"/>
</dbReference>
<evidence type="ECO:0000259" key="1">
    <source>
        <dbReference type="Pfam" id="PF05699"/>
    </source>
</evidence>
<organism evidence="2">
    <name type="scientific">Oikopleura dioica</name>
    <name type="common">Tunicate</name>
    <dbReference type="NCBI Taxonomy" id="34765"/>
    <lineage>
        <taxon>Eukaryota</taxon>
        <taxon>Metazoa</taxon>
        <taxon>Chordata</taxon>
        <taxon>Tunicata</taxon>
        <taxon>Appendicularia</taxon>
        <taxon>Copelata</taxon>
        <taxon>Oikopleuridae</taxon>
        <taxon>Oikopleura</taxon>
    </lineage>
</organism>
<evidence type="ECO:0000313" key="5">
    <source>
        <dbReference type="Proteomes" id="UP000001307"/>
    </source>
</evidence>
<dbReference type="Proteomes" id="UP000001307">
    <property type="component" value="Unassembled WGS sequence"/>
</dbReference>
<dbReference type="EMBL" id="FN655574">
    <property type="protein sequence ID" value="CBY39568.1"/>
    <property type="molecule type" value="Genomic_DNA"/>
</dbReference>
<dbReference type="SUPFAM" id="SSF53098">
    <property type="entry name" value="Ribonuclease H-like"/>
    <property type="match status" value="1"/>
</dbReference>
<name>E4Y2S9_OIKDI</name>
<accession>E4Y2S9</accession>
<dbReference type="GO" id="GO:0046983">
    <property type="term" value="F:protein dimerization activity"/>
    <property type="evidence" value="ECO:0007669"/>
    <property type="project" value="InterPro"/>
</dbReference>
<feature type="domain" description="HAT C-terminal dimerisation" evidence="1">
    <location>
        <begin position="115"/>
        <end position="182"/>
    </location>
</feature>
<sequence>MSQGFKAANRIPRSDKARIKSTQIVLREESSNWRVDAVNFISELGRKWRVEELETADFDNELPEEVELEGLKIDSRLEHQLGLNSHEQPETLTLRDEITRYKRINAHDIKKHELFVKEKEIPQHLKILSFWRENKKKLPLLAKIAQTLISSGNSSSSQERNFGWSSLQTSVHRKNLKPRTLLRMNQSASYVDEFYPCNNNKNE</sequence>
<protein>
    <recommendedName>
        <fullName evidence="1">HAT C-terminal dimerisation domain-containing protein</fullName>
    </recommendedName>
</protein>
<dbReference type="AlphaFoldDB" id="E4Y2S9"/>
<dbReference type="InterPro" id="IPR008906">
    <property type="entry name" value="HATC_C_dom"/>
</dbReference>
<proteinExistence type="predicted"/>
<gene>
    <name evidence="2" type="ORF">GSOID_T00016486001</name>
    <name evidence="3" type="ORF">GSOID_T00020140001</name>
    <name evidence="4" type="ORF">GSOID_T00020222001</name>
</gene>
<keyword evidence="5" id="KW-1185">Reference proteome</keyword>
<dbReference type="InterPro" id="IPR012337">
    <property type="entry name" value="RNaseH-like_sf"/>
</dbReference>
<evidence type="ECO:0000313" key="4">
    <source>
        <dbReference type="EMBL" id="CBY39645.1"/>
    </source>
</evidence>
<evidence type="ECO:0000313" key="2">
    <source>
        <dbReference type="EMBL" id="CBY16163.1"/>
    </source>
</evidence>
<dbReference type="EMBL" id="FN653927">
    <property type="protein sequence ID" value="CBY16163.1"/>
    <property type="molecule type" value="Genomic_DNA"/>
</dbReference>
<dbReference type="Proteomes" id="UP000011014">
    <property type="component" value="Unassembled WGS sequence"/>
</dbReference>